<gene>
    <name evidence="1" type="ORF">EYF80_023628</name>
</gene>
<evidence type="ECO:0000313" key="2">
    <source>
        <dbReference type="Proteomes" id="UP000314294"/>
    </source>
</evidence>
<dbReference type="AlphaFoldDB" id="A0A4Z2HKS1"/>
<organism evidence="1 2">
    <name type="scientific">Liparis tanakae</name>
    <name type="common">Tanaka's snailfish</name>
    <dbReference type="NCBI Taxonomy" id="230148"/>
    <lineage>
        <taxon>Eukaryota</taxon>
        <taxon>Metazoa</taxon>
        <taxon>Chordata</taxon>
        <taxon>Craniata</taxon>
        <taxon>Vertebrata</taxon>
        <taxon>Euteleostomi</taxon>
        <taxon>Actinopterygii</taxon>
        <taxon>Neopterygii</taxon>
        <taxon>Teleostei</taxon>
        <taxon>Neoteleostei</taxon>
        <taxon>Acanthomorphata</taxon>
        <taxon>Eupercaria</taxon>
        <taxon>Perciformes</taxon>
        <taxon>Cottioidei</taxon>
        <taxon>Cottales</taxon>
        <taxon>Liparidae</taxon>
        <taxon>Liparis</taxon>
    </lineage>
</organism>
<dbReference type="Proteomes" id="UP000314294">
    <property type="component" value="Unassembled WGS sequence"/>
</dbReference>
<accession>A0A4Z2HKS1</accession>
<reference evidence="1 2" key="1">
    <citation type="submission" date="2019-03" db="EMBL/GenBank/DDBJ databases">
        <title>First draft genome of Liparis tanakae, snailfish: a comprehensive survey of snailfish specific genes.</title>
        <authorList>
            <person name="Kim W."/>
            <person name="Song I."/>
            <person name="Jeong J.-H."/>
            <person name="Kim D."/>
            <person name="Kim S."/>
            <person name="Ryu S."/>
            <person name="Song J.Y."/>
            <person name="Lee S.K."/>
        </authorList>
    </citation>
    <scope>NUCLEOTIDE SEQUENCE [LARGE SCALE GENOMIC DNA]</scope>
    <source>
        <tissue evidence="1">Muscle</tissue>
    </source>
</reference>
<dbReference type="EMBL" id="SRLO01000224">
    <property type="protein sequence ID" value="TNN66150.1"/>
    <property type="molecule type" value="Genomic_DNA"/>
</dbReference>
<name>A0A4Z2HKS1_9TELE</name>
<protein>
    <submittedName>
        <fullName evidence="1">Uncharacterized protein</fullName>
    </submittedName>
</protein>
<comment type="caution">
    <text evidence="1">The sequence shown here is derived from an EMBL/GenBank/DDBJ whole genome shotgun (WGS) entry which is preliminary data.</text>
</comment>
<sequence length="164" mass="17846">MDTYVDVHAIIVVIYCGLGGRRHAGSGPWLGGRPGGAGERPRVVERQRVGVRPIVRWRVRRSGSAGGRGLRLPQGLESLRRLRGRVARSMDRAVFAGVASRGDGWMMSGAGWRSATARSSLPALLCAELGYNLRSYRRYLDPTTQNANNTTTNTSATQARLLSL</sequence>
<proteinExistence type="predicted"/>
<evidence type="ECO:0000313" key="1">
    <source>
        <dbReference type="EMBL" id="TNN66150.1"/>
    </source>
</evidence>
<keyword evidence="2" id="KW-1185">Reference proteome</keyword>